<proteinExistence type="predicted"/>
<dbReference type="Pfam" id="PF06258">
    <property type="entry name" value="Mito_fiss_Elm1"/>
    <property type="match status" value="1"/>
</dbReference>
<gene>
    <name evidence="1" type="ORF">BECKFW1821C_GA0114237_100511</name>
</gene>
<dbReference type="EMBL" id="CAADFE010000005">
    <property type="protein sequence ID" value="VFJ63942.1"/>
    <property type="molecule type" value="Genomic_DNA"/>
</dbReference>
<dbReference type="AlphaFoldDB" id="A0A450TB16"/>
<dbReference type="InterPro" id="IPR009367">
    <property type="entry name" value="Elm1-like"/>
</dbReference>
<evidence type="ECO:0008006" key="2">
    <source>
        <dbReference type="Google" id="ProtNLM"/>
    </source>
</evidence>
<name>A0A450TB16_9GAMM</name>
<reference evidence="1" key="1">
    <citation type="submission" date="2019-02" db="EMBL/GenBank/DDBJ databases">
        <authorList>
            <person name="Gruber-Vodicka R. H."/>
            <person name="Seah K. B. B."/>
        </authorList>
    </citation>
    <scope>NUCLEOTIDE SEQUENCE</scope>
    <source>
        <strain evidence="1">BECK_BZ131</strain>
    </source>
</reference>
<protein>
    <recommendedName>
        <fullName evidence="2">Fission protein ELM1</fullName>
    </recommendedName>
</protein>
<organism evidence="1">
    <name type="scientific">Candidatus Kentrum sp. FW</name>
    <dbReference type="NCBI Taxonomy" id="2126338"/>
    <lineage>
        <taxon>Bacteria</taxon>
        <taxon>Pseudomonadati</taxon>
        <taxon>Pseudomonadota</taxon>
        <taxon>Gammaproteobacteria</taxon>
        <taxon>Candidatus Kentrum</taxon>
    </lineage>
</organism>
<sequence length="350" mass="38933">MGELVNFFRCRFPRTQVLEGSTIIFYFSVSMDKPIIVWRFRDGKRGHESQTQGFLQALGRLRAIESSDIMVTPGLLGSLHAAFGHLLRSDSLPDPDLLIGAGHGTHLPLLLGAHARGGRTIVLMKPSLPIRWFDLCVIPTHDDVRPRNNVFTTRGVLNPMAHNPGRRSERGLFLIGGPSRHHGWDEDALFRQIDTIVTRESGIPWIATTSRRTPQATARALVGRKWENLHPIPYSDTPDGWLSGQLQEASAAWVTEDSVSMIYEALTAGTPTGVLSIPRRVVSRLSLGVDRLAADGLVTTFSTWRDHAILPYAPNEFSSGKFFLGGASSGQFNEATRCARWMVDRWFTNR</sequence>
<evidence type="ECO:0000313" key="1">
    <source>
        <dbReference type="EMBL" id="VFJ63942.1"/>
    </source>
</evidence>
<accession>A0A450TB16</accession>